<protein>
    <recommendedName>
        <fullName evidence="3">Lipoprotein</fullName>
    </recommendedName>
</protein>
<sequence>MRTVFRGLVLIGLAGGLAGMVSGCVTVQRPTIAHTHIGHTMTAWTDTPGKAGLLDTAEREARVVTQEARAAAAASDLAAIKANVRDMRHAIDPRLQASGPGAGYGLRRALEGSVSHVRFAMESADATPNVRSNGTRFTEIGEAVLYDVGLLIGLSDAVLGAGSASEAHALAQEMARVAQGVQTGIDENSDGQYSAEEAGLLQMRQSMEQTLAQENPPYTTVERRWLFNLIRLPSGAWAWRDPAGGGGSGIMSREGGDGGGGGY</sequence>
<dbReference type="OrthoDB" id="6119156at2"/>
<keyword evidence="2" id="KW-1185">Reference proteome</keyword>
<reference evidence="1 2" key="1">
    <citation type="submission" date="2019-10" db="EMBL/GenBank/DDBJ databases">
        <title>Draft whole-genome sequence of the purple nonsulfur photosynthetic bacterium Roseospira navarrensis DSM 15114.</title>
        <authorList>
            <person name="Kyndt J.A."/>
            <person name="Meyer T.E."/>
        </authorList>
    </citation>
    <scope>NUCLEOTIDE SEQUENCE [LARGE SCALE GENOMIC DNA]</scope>
    <source>
        <strain evidence="1 2">DSM 15114</strain>
    </source>
</reference>
<organism evidence="1 2">
    <name type="scientific">Roseospira navarrensis</name>
    <dbReference type="NCBI Taxonomy" id="140058"/>
    <lineage>
        <taxon>Bacteria</taxon>
        <taxon>Pseudomonadati</taxon>
        <taxon>Pseudomonadota</taxon>
        <taxon>Alphaproteobacteria</taxon>
        <taxon>Rhodospirillales</taxon>
        <taxon>Rhodospirillaceae</taxon>
        <taxon>Roseospira</taxon>
    </lineage>
</organism>
<evidence type="ECO:0000313" key="1">
    <source>
        <dbReference type="EMBL" id="MQX37135.1"/>
    </source>
</evidence>
<dbReference type="RefSeq" id="WP_153344315.1">
    <property type="nucleotide sequence ID" value="NZ_WIVE01000034.1"/>
</dbReference>
<evidence type="ECO:0000313" key="2">
    <source>
        <dbReference type="Proteomes" id="UP000434582"/>
    </source>
</evidence>
<dbReference type="EMBL" id="WIVE01000034">
    <property type="protein sequence ID" value="MQX37135.1"/>
    <property type="molecule type" value="Genomic_DNA"/>
</dbReference>
<dbReference type="Proteomes" id="UP000434582">
    <property type="component" value="Unassembled WGS sequence"/>
</dbReference>
<dbReference type="AlphaFoldDB" id="A0A7X2D5F3"/>
<accession>A0A7X2D5F3</accession>
<dbReference type="PROSITE" id="PS51257">
    <property type="entry name" value="PROKAR_LIPOPROTEIN"/>
    <property type="match status" value="1"/>
</dbReference>
<gene>
    <name evidence="1" type="ORF">GHC57_11455</name>
</gene>
<evidence type="ECO:0008006" key="3">
    <source>
        <dbReference type="Google" id="ProtNLM"/>
    </source>
</evidence>
<comment type="caution">
    <text evidence="1">The sequence shown here is derived from an EMBL/GenBank/DDBJ whole genome shotgun (WGS) entry which is preliminary data.</text>
</comment>
<proteinExistence type="predicted"/>
<name>A0A7X2D5F3_9PROT</name>